<keyword evidence="1" id="KW-0732">Signal</keyword>
<reference evidence="2 3" key="1">
    <citation type="journal article" date="2020" name="ISME J.">
        <title>Comparative genomics reveals insights into cyanobacterial evolution and habitat adaptation.</title>
        <authorList>
            <person name="Chen M.Y."/>
            <person name="Teng W.K."/>
            <person name="Zhao L."/>
            <person name="Hu C.X."/>
            <person name="Zhou Y.K."/>
            <person name="Han B.P."/>
            <person name="Song L.R."/>
            <person name="Shu W.S."/>
        </authorList>
    </citation>
    <scope>NUCLEOTIDE SEQUENCE [LARGE SCALE GENOMIC DNA]</scope>
    <source>
        <strain evidence="2 3">FACHB-1040</strain>
    </source>
</reference>
<dbReference type="EMBL" id="JACJQT010000050">
    <property type="protein sequence ID" value="MBD2280060.1"/>
    <property type="molecule type" value="Genomic_DNA"/>
</dbReference>
<keyword evidence="3" id="KW-1185">Reference proteome</keyword>
<accession>A0ABR8C119</accession>
<evidence type="ECO:0000256" key="1">
    <source>
        <dbReference type="SAM" id="SignalP"/>
    </source>
</evidence>
<feature type="signal peptide" evidence="1">
    <location>
        <begin position="1"/>
        <end position="25"/>
    </location>
</feature>
<comment type="caution">
    <text evidence="2">The sequence shown here is derived from an EMBL/GenBank/DDBJ whole genome shotgun (WGS) entry which is preliminary data.</text>
</comment>
<dbReference type="Proteomes" id="UP000606721">
    <property type="component" value="Unassembled WGS sequence"/>
</dbReference>
<feature type="chain" id="PRO_5046934529" evidence="1">
    <location>
        <begin position="26"/>
        <end position="195"/>
    </location>
</feature>
<dbReference type="RefSeq" id="WP_190383751.1">
    <property type="nucleotide sequence ID" value="NZ_JACJQT010000050.1"/>
</dbReference>
<gene>
    <name evidence="2" type="ORF">H6F99_17755</name>
</gene>
<proteinExistence type="predicted"/>
<sequence>MQKYLLLLPVSTLIPLLLPIGAVTAQSSNCLNYMVNPKTGQEECINFSSSGVKISPNPVPTDAIDPSTYRAGYTLITVSKNGYQIYSGNKAFKRYKDTGYGFTGARIIVWTFYKKPNNGASRKSDFYHVDCNSLVMTLESTFDFDTSGNIVKGTSFGMTTATRYQSKAPYPKIVVQPGTVGYEIHNFACSAKVKK</sequence>
<protein>
    <submittedName>
        <fullName evidence="2">Uncharacterized protein</fullName>
    </submittedName>
</protein>
<evidence type="ECO:0000313" key="2">
    <source>
        <dbReference type="EMBL" id="MBD2280060.1"/>
    </source>
</evidence>
<evidence type="ECO:0000313" key="3">
    <source>
        <dbReference type="Proteomes" id="UP000606721"/>
    </source>
</evidence>
<organism evidence="2 3">
    <name type="scientific">Aphanizomenon flos-aquae FACHB-1040</name>
    <dbReference type="NCBI Taxonomy" id="2692887"/>
    <lineage>
        <taxon>Bacteria</taxon>
        <taxon>Bacillati</taxon>
        <taxon>Cyanobacteriota</taxon>
        <taxon>Cyanophyceae</taxon>
        <taxon>Nostocales</taxon>
        <taxon>Aphanizomenonaceae</taxon>
        <taxon>Aphanizomenon</taxon>
    </lineage>
</organism>
<name>A0ABR8C119_APHFL</name>